<dbReference type="RefSeq" id="WP_183359922.1">
    <property type="nucleotide sequence ID" value="NZ_BLXZ01000002.1"/>
</dbReference>
<organism evidence="4 5">
    <name type="scientific">Geomonas limicola</name>
    <dbReference type="NCBI Taxonomy" id="2740186"/>
    <lineage>
        <taxon>Bacteria</taxon>
        <taxon>Pseudomonadati</taxon>
        <taxon>Thermodesulfobacteriota</taxon>
        <taxon>Desulfuromonadia</taxon>
        <taxon>Geobacterales</taxon>
        <taxon>Geobacteraceae</taxon>
        <taxon>Geomonas</taxon>
    </lineage>
</organism>
<dbReference type="SMART" id="SM00448">
    <property type="entry name" value="REC"/>
    <property type="match status" value="1"/>
</dbReference>
<evidence type="ECO:0000313" key="4">
    <source>
        <dbReference type="EMBL" id="GFO67366.1"/>
    </source>
</evidence>
<evidence type="ECO:0000256" key="1">
    <source>
        <dbReference type="ARBA" id="ARBA00022553"/>
    </source>
</evidence>
<dbReference type="PANTHER" id="PTHR44591">
    <property type="entry name" value="STRESS RESPONSE REGULATOR PROTEIN 1"/>
    <property type="match status" value="1"/>
</dbReference>
<dbReference type="Gene3D" id="3.40.50.2300">
    <property type="match status" value="1"/>
</dbReference>
<dbReference type="Pfam" id="PF00072">
    <property type="entry name" value="Response_reg"/>
    <property type="match status" value="1"/>
</dbReference>
<evidence type="ECO:0000256" key="2">
    <source>
        <dbReference type="PROSITE-ProRule" id="PRU00169"/>
    </source>
</evidence>
<dbReference type="Proteomes" id="UP000587586">
    <property type="component" value="Unassembled WGS sequence"/>
</dbReference>
<feature type="domain" description="Response regulatory" evidence="3">
    <location>
        <begin position="3"/>
        <end position="118"/>
    </location>
</feature>
<sequence length="120" mass="13140">MKTILAVEDSDLVLKMLSSLLKAKGFQVIEAHNALEALKSLDTGPVDLVITDLIMPGMSGLELTKEIRKRTPHDIPVLVQTTLSDARVKRAGLEAGVSGWIQKPFQAEELAAEIRRLIEP</sequence>
<keyword evidence="1 2" id="KW-0597">Phosphoprotein</keyword>
<dbReference type="EMBL" id="BLXZ01000002">
    <property type="protein sequence ID" value="GFO67366.1"/>
    <property type="molecule type" value="Genomic_DNA"/>
</dbReference>
<keyword evidence="5" id="KW-1185">Reference proteome</keyword>
<reference evidence="5" key="1">
    <citation type="submission" date="2020-06" db="EMBL/GenBank/DDBJ databases">
        <title>Draft genomic sequecing of Geomonas sp. Red745.</title>
        <authorList>
            <person name="Itoh H."/>
            <person name="Xu Z.X."/>
            <person name="Ushijima N."/>
            <person name="Masuda Y."/>
            <person name="Shiratori Y."/>
            <person name="Senoo K."/>
        </authorList>
    </citation>
    <scope>NUCLEOTIDE SEQUENCE [LARGE SCALE GENOMIC DNA]</scope>
    <source>
        <strain evidence="5">Red745</strain>
    </source>
</reference>
<comment type="caution">
    <text evidence="4">The sequence shown here is derived from an EMBL/GenBank/DDBJ whole genome shotgun (WGS) entry which is preliminary data.</text>
</comment>
<evidence type="ECO:0000313" key="5">
    <source>
        <dbReference type="Proteomes" id="UP000587586"/>
    </source>
</evidence>
<dbReference type="GO" id="GO:0000160">
    <property type="term" value="P:phosphorelay signal transduction system"/>
    <property type="evidence" value="ECO:0007669"/>
    <property type="project" value="InterPro"/>
</dbReference>
<proteinExistence type="predicted"/>
<dbReference type="SUPFAM" id="SSF52172">
    <property type="entry name" value="CheY-like"/>
    <property type="match status" value="1"/>
</dbReference>
<gene>
    <name evidence="4" type="ORF">GMLC_09450</name>
</gene>
<protein>
    <submittedName>
        <fullName evidence="4">Response regulator</fullName>
    </submittedName>
</protein>
<dbReference type="AlphaFoldDB" id="A0A6V8N4C0"/>
<dbReference type="InterPro" id="IPR001789">
    <property type="entry name" value="Sig_transdc_resp-reg_receiver"/>
</dbReference>
<dbReference type="PANTHER" id="PTHR44591:SF3">
    <property type="entry name" value="RESPONSE REGULATORY DOMAIN-CONTAINING PROTEIN"/>
    <property type="match status" value="1"/>
</dbReference>
<feature type="modified residue" description="4-aspartylphosphate" evidence="2">
    <location>
        <position position="52"/>
    </location>
</feature>
<evidence type="ECO:0000259" key="3">
    <source>
        <dbReference type="PROSITE" id="PS50110"/>
    </source>
</evidence>
<dbReference type="InterPro" id="IPR011006">
    <property type="entry name" value="CheY-like_superfamily"/>
</dbReference>
<dbReference type="PROSITE" id="PS50110">
    <property type="entry name" value="RESPONSE_REGULATORY"/>
    <property type="match status" value="1"/>
</dbReference>
<dbReference type="InterPro" id="IPR050595">
    <property type="entry name" value="Bact_response_regulator"/>
</dbReference>
<name>A0A6V8N4C0_9BACT</name>
<accession>A0A6V8N4C0</accession>